<feature type="transmembrane region" description="Helical" evidence="5">
    <location>
        <begin position="110"/>
        <end position="134"/>
    </location>
</feature>
<keyword evidence="3 5" id="KW-1133">Transmembrane helix</keyword>
<feature type="transmembrane region" description="Helical" evidence="5">
    <location>
        <begin position="64"/>
        <end position="90"/>
    </location>
</feature>
<dbReference type="GO" id="GO:0140359">
    <property type="term" value="F:ABC-type transporter activity"/>
    <property type="evidence" value="ECO:0007669"/>
    <property type="project" value="InterPro"/>
</dbReference>
<dbReference type="PIRSF" id="PIRSF006648">
    <property type="entry name" value="DrrB"/>
    <property type="match status" value="1"/>
</dbReference>
<feature type="transmembrane region" description="Helical" evidence="5">
    <location>
        <begin position="183"/>
        <end position="203"/>
    </location>
</feature>
<evidence type="ECO:0000313" key="7">
    <source>
        <dbReference type="EMBL" id="WOF17014.1"/>
    </source>
</evidence>
<feature type="domain" description="ABC transmembrane type-2" evidence="6">
    <location>
        <begin position="22"/>
        <end position="276"/>
    </location>
</feature>
<dbReference type="InterPro" id="IPR051784">
    <property type="entry name" value="Nod_factor_ABC_transporter"/>
</dbReference>
<evidence type="ECO:0000256" key="4">
    <source>
        <dbReference type="ARBA" id="ARBA00023136"/>
    </source>
</evidence>
<accession>A0AA97FF29</accession>
<evidence type="ECO:0000256" key="5">
    <source>
        <dbReference type="SAM" id="Phobius"/>
    </source>
</evidence>
<dbReference type="PROSITE" id="PS51012">
    <property type="entry name" value="ABC_TM2"/>
    <property type="match status" value="1"/>
</dbReference>
<dbReference type="Pfam" id="PF01061">
    <property type="entry name" value="ABC2_membrane"/>
    <property type="match status" value="1"/>
</dbReference>
<dbReference type="GO" id="GO:0043190">
    <property type="term" value="C:ATP-binding cassette (ABC) transporter complex"/>
    <property type="evidence" value="ECO:0007669"/>
    <property type="project" value="InterPro"/>
</dbReference>
<dbReference type="GeneID" id="85230532"/>
<organism evidence="7 8">
    <name type="scientific">Methanochimaera problematica</name>
    <dbReference type="NCBI Taxonomy" id="2609417"/>
    <lineage>
        <taxon>Archaea</taxon>
        <taxon>Methanobacteriati</taxon>
        <taxon>Methanobacteriota</taxon>
        <taxon>Stenosarchaea group</taxon>
        <taxon>Methanomicrobia</taxon>
        <taxon>Methanomicrobiales</taxon>
        <taxon>Methanomicrobiaceae</taxon>
        <taxon>Methanochimaera</taxon>
    </lineage>
</organism>
<dbReference type="AlphaFoldDB" id="A0AA97FF29"/>
<proteinExistence type="predicted"/>
<dbReference type="PANTHER" id="PTHR43229:SF2">
    <property type="entry name" value="NODULATION PROTEIN J"/>
    <property type="match status" value="1"/>
</dbReference>
<dbReference type="PANTHER" id="PTHR43229">
    <property type="entry name" value="NODULATION PROTEIN J"/>
    <property type="match status" value="1"/>
</dbReference>
<feature type="transmembrane region" description="Helical" evidence="5">
    <location>
        <begin position="251"/>
        <end position="270"/>
    </location>
</feature>
<dbReference type="InterPro" id="IPR000412">
    <property type="entry name" value="ABC_2_transport"/>
</dbReference>
<keyword evidence="4 5" id="KW-0472">Membrane</keyword>
<protein>
    <submittedName>
        <fullName evidence="7">Multidrug ABC transporter permease</fullName>
    </submittedName>
</protein>
<evidence type="ECO:0000256" key="1">
    <source>
        <dbReference type="ARBA" id="ARBA00004141"/>
    </source>
</evidence>
<dbReference type="KEGG" id="mefw:F1737_10150"/>
<feature type="transmembrane region" description="Helical" evidence="5">
    <location>
        <begin position="24"/>
        <end position="44"/>
    </location>
</feature>
<comment type="subcellular location">
    <subcellularLocation>
        <location evidence="1">Membrane</location>
        <topology evidence="1">Multi-pass membrane protein</topology>
    </subcellularLocation>
</comment>
<keyword evidence="8" id="KW-1185">Reference proteome</keyword>
<dbReference type="InterPro" id="IPR047817">
    <property type="entry name" value="ABC2_TM_bact-type"/>
</dbReference>
<evidence type="ECO:0000256" key="2">
    <source>
        <dbReference type="ARBA" id="ARBA00022692"/>
    </source>
</evidence>
<feature type="transmembrane region" description="Helical" evidence="5">
    <location>
        <begin position="146"/>
        <end position="171"/>
    </location>
</feature>
<dbReference type="Proteomes" id="UP001301797">
    <property type="component" value="Chromosome"/>
</dbReference>
<evidence type="ECO:0000313" key="8">
    <source>
        <dbReference type="Proteomes" id="UP001301797"/>
    </source>
</evidence>
<sequence>MADLRFLYVYKRDMTRYFRFKTQLLSSLLQPILWLTFFGMAMAGNFDRILPASPVISGVLNVDYLTFMCAGIIAVTILFTNIFGGFILLFDKNWGLLREVVASPMPRRNLIIGIALSGVTKSLIQATIILVYGLALGVTFFEGKSFLNILLSLGGILLFISVFAVSFLCISSSIALRMDSPEGFQGITTLLTMPLFFVSNALYPTESFPPFLHDLSGINPLTHLINGIRYFAIGDNFSAIGLDFAYTTNDILFSFGFLVVFAMITFTIALKTVERVVVT</sequence>
<dbReference type="InterPro" id="IPR013525">
    <property type="entry name" value="ABC2_TM"/>
</dbReference>
<gene>
    <name evidence="7" type="ORF">F1737_10150</name>
</gene>
<dbReference type="EMBL" id="CP043875">
    <property type="protein sequence ID" value="WOF17014.1"/>
    <property type="molecule type" value="Genomic_DNA"/>
</dbReference>
<reference evidence="7 8" key="1">
    <citation type="submission" date="2019-09" db="EMBL/GenBank/DDBJ databases">
        <title>The complete genome of Methanoplanus sp. FWC-SCC4.</title>
        <authorList>
            <person name="Chen S.-C."/>
            <person name="Zhou Y.-Z."/>
            <person name="Lai M.-C."/>
        </authorList>
    </citation>
    <scope>NUCLEOTIDE SEQUENCE [LARGE SCALE GENOMIC DNA]</scope>
    <source>
        <strain evidence="7 8">FWC-SCC4</strain>
    </source>
</reference>
<keyword evidence="2 5" id="KW-0812">Transmembrane</keyword>
<name>A0AA97FF29_9EURY</name>
<evidence type="ECO:0000256" key="3">
    <source>
        <dbReference type="ARBA" id="ARBA00022989"/>
    </source>
</evidence>
<evidence type="ECO:0000259" key="6">
    <source>
        <dbReference type="PROSITE" id="PS51012"/>
    </source>
</evidence>
<dbReference type="RefSeq" id="WP_317136465.1">
    <property type="nucleotide sequence ID" value="NZ_CP043875.1"/>
</dbReference>